<dbReference type="EMBL" id="CP028901">
    <property type="protein sequence ID" value="AWB32368.1"/>
    <property type="molecule type" value="Genomic_DNA"/>
</dbReference>
<protein>
    <submittedName>
        <fullName evidence="1">Uncharacterized protein</fullName>
    </submittedName>
</protein>
<keyword evidence="2" id="KW-1185">Reference proteome</keyword>
<dbReference type="AlphaFoldDB" id="A0A2R4XF01"/>
<sequence>MRIRVRSDLQKIPSEITKFERQVPYATSVALNRTADEIKRSIIDQMPRVFDRPTPYTLRSLRIDYARKSDLKAHVTFRDAAGKGTSADKYLSPQVYGGGRSQKRSERAFEGVGVLKGYLVLGGAARLDAYGNHSRGQVIQLLSYFQAFGEQGYRANATEKSIARLAKISGGKKKGYKKINGVVYFISRGKGSMSGNREQALPAGIWQKKGTHGVDVSPVLLSVDAPQYTQRLPFYETAQEVFGERFEDNFASALDAALASAR</sequence>
<accession>A0A2R4XF01</accession>
<evidence type="ECO:0000313" key="2">
    <source>
        <dbReference type="Proteomes" id="UP000244571"/>
    </source>
</evidence>
<proteinExistence type="predicted"/>
<dbReference type="Proteomes" id="UP000244571">
    <property type="component" value="Chromosome"/>
</dbReference>
<dbReference type="KEGG" id="boz:DBV39_00080"/>
<gene>
    <name evidence="1" type="ORF">DBV39_00080</name>
</gene>
<evidence type="ECO:0000313" key="1">
    <source>
        <dbReference type="EMBL" id="AWB32368.1"/>
    </source>
</evidence>
<dbReference type="OrthoDB" id="6871774at2"/>
<name>A0A2R4XF01_9BURK</name>
<reference evidence="1 2" key="1">
    <citation type="submission" date="2018-04" db="EMBL/GenBank/DDBJ databases">
        <title>Bordetella sp. HZ20 isolated from seawater.</title>
        <authorList>
            <person name="Sun C."/>
        </authorList>
    </citation>
    <scope>NUCLEOTIDE SEQUENCE [LARGE SCALE GENOMIC DNA]</scope>
    <source>
        <strain evidence="1 2">HZ20</strain>
    </source>
</reference>
<dbReference type="RefSeq" id="WP_108619809.1">
    <property type="nucleotide sequence ID" value="NZ_CP028901.1"/>
</dbReference>
<organism evidence="1 2">
    <name type="scientific">Orrella marina</name>
    <dbReference type="NCBI Taxonomy" id="2163011"/>
    <lineage>
        <taxon>Bacteria</taxon>
        <taxon>Pseudomonadati</taxon>
        <taxon>Pseudomonadota</taxon>
        <taxon>Betaproteobacteria</taxon>
        <taxon>Burkholderiales</taxon>
        <taxon>Alcaligenaceae</taxon>
        <taxon>Orrella</taxon>
    </lineage>
</organism>